<dbReference type="AlphaFoldDB" id="A0A543J378"/>
<keyword evidence="2" id="KW-1185">Reference proteome</keyword>
<evidence type="ECO:0008006" key="3">
    <source>
        <dbReference type="Google" id="ProtNLM"/>
    </source>
</evidence>
<dbReference type="EMBL" id="VFPQ01000001">
    <property type="protein sequence ID" value="TQM77279.1"/>
    <property type="molecule type" value="Genomic_DNA"/>
</dbReference>
<gene>
    <name evidence="1" type="ORF">FHX40_4040</name>
</gene>
<organism evidence="1 2">
    <name type="scientific">Thermopolyspora flexuosa</name>
    <dbReference type="NCBI Taxonomy" id="103836"/>
    <lineage>
        <taxon>Bacteria</taxon>
        <taxon>Bacillati</taxon>
        <taxon>Actinomycetota</taxon>
        <taxon>Actinomycetes</taxon>
        <taxon>Streptosporangiales</taxon>
        <taxon>Streptosporangiaceae</taxon>
        <taxon>Thermopolyspora</taxon>
    </lineage>
</organism>
<dbReference type="RefSeq" id="WP_142261038.1">
    <property type="nucleotide sequence ID" value="NZ_BMPV01000002.1"/>
</dbReference>
<proteinExistence type="predicted"/>
<comment type="caution">
    <text evidence="1">The sequence shown here is derived from an EMBL/GenBank/DDBJ whole genome shotgun (WGS) entry which is preliminary data.</text>
</comment>
<evidence type="ECO:0000313" key="1">
    <source>
        <dbReference type="EMBL" id="TQM77279.1"/>
    </source>
</evidence>
<evidence type="ECO:0000313" key="2">
    <source>
        <dbReference type="Proteomes" id="UP000319213"/>
    </source>
</evidence>
<dbReference type="OrthoDB" id="3190646at2"/>
<sequence>MHVSLATSAAPGRDNEDFVAATADAIVLLDGTGPAPGQGSGCSHGVPWYVRSLGSVLLSELSQPSCPLPQILSRAIKHVTSLHDFTCDLSRPGTPGASVVMMRRTRDAVDFLVLADAVVVVDVGAPEPLVIRDGRPGPDGNGVTRLYRPEGGPPVAEHAAAGRGGAGTRTLVGRDRRVACTDPLAAERAVTGSVPLEQVTAVALLSDGVSRLVDRFGFASWRQLLALLGRHGAWEAIRQVRAAEQADPTGERWPRDAVHDDASVAYWEPE</sequence>
<dbReference type="Proteomes" id="UP000319213">
    <property type="component" value="Unassembled WGS sequence"/>
</dbReference>
<name>A0A543J378_9ACTN</name>
<protein>
    <recommendedName>
        <fullName evidence="3">Protein phosphatase 2C-like protein</fullName>
    </recommendedName>
</protein>
<accession>A0A543J378</accession>
<reference evidence="1 2" key="1">
    <citation type="submission" date="2019-06" db="EMBL/GenBank/DDBJ databases">
        <title>Sequencing the genomes of 1000 actinobacteria strains.</title>
        <authorList>
            <person name="Klenk H.-P."/>
        </authorList>
    </citation>
    <scope>NUCLEOTIDE SEQUENCE [LARGE SCALE GENOMIC DNA]</scope>
    <source>
        <strain evidence="1 2">DSM 43186</strain>
    </source>
</reference>